<dbReference type="AlphaFoldDB" id="J9G7H4"/>
<reference evidence="1" key="1">
    <citation type="journal article" date="2012" name="PLoS ONE">
        <title>Gene sets for utilization of primary and secondary nutrition supplies in the distal gut of endangered iberian lynx.</title>
        <authorList>
            <person name="Alcaide M."/>
            <person name="Messina E."/>
            <person name="Richter M."/>
            <person name="Bargiela R."/>
            <person name="Peplies J."/>
            <person name="Huws S.A."/>
            <person name="Newbold C.J."/>
            <person name="Golyshin P.N."/>
            <person name="Simon M.A."/>
            <person name="Lopez G."/>
            <person name="Yakimov M.M."/>
            <person name="Ferrer M."/>
        </authorList>
    </citation>
    <scope>NUCLEOTIDE SEQUENCE</scope>
</reference>
<comment type="caution">
    <text evidence="1">The sequence shown here is derived from an EMBL/GenBank/DDBJ whole genome shotgun (WGS) entry which is preliminary data.</text>
</comment>
<dbReference type="Gene3D" id="1.10.30.50">
    <property type="match status" value="1"/>
</dbReference>
<proteinExistence type="predicted"/>
<dbReference type="EMBL" id="AMCI01005816">
    <property type="protein sequence ID" value="EJW95424.1"/>
    <property type="molecule type" value="Genomic_DNA"/>
</dbReference>
<organism evidence="1">
    <name type="scientific">gut metagenome</name>
    <dbReference type="NCBI Taxonomy" id="749906"/>
    <lineage>
        <taxon>unclassified sequences</taxon>
        <taxon>metagenomes</taxon>
        <taxon>organismal metagenomes</taxon>
    </lineage>
</organism>
<gene>
    <name evidence="1" type="ORF">EVA_16466</name>
</gene>
<accession>J9G7H4</accession>
<evidence type="ECO:0000313" key="1">
    <source>
        <dbReference type="EMBL" id="EJW95424.1"/>
    </source>
</evidence>
<sequence length="255" mass="29738">MQTIDKHQGDRISAFQAYIDQKIYVEHLLHYKKLNGSDHLWIKNFLRDDQQSFCAYCMRMVSDGNVDHVIPQCVKEQSTFKQALNLGKGCYSPQFIGQHRFKVSPQRMFHPHTLAYGNMVYSCRPCNTHKDADIVVPNFFFSPSGLSYKADGSIVFPKDALSTGMRTFLQSEILCLYRALWYYAVHCKYSYGGLRQVAKLSERKQFFEALQKAMPNSLSTKLNRKLGSLISDSGWNHFLSYRWFERYYSQMKNQP</sequence>
<evidence type="ECO:0008006" key="2">
    <source>
        <dbReference type="Google" id="ProtNLM"/>
    </source>
</evidence>
<name>J9G7H4_9ZZZZ</name>
<protein>
    <recommendedName>
        <fullName evidence="2">HNH domain-containing protein</fullName>
    </recommendedName>
</protein>